<evidence type="ECO:0000313" key="9">
    <source>
        <dbReference type="EMBL" id="KST67182.1"/>
    </source>
</evidence>
<dbReference type="InterPro" id="IPR016339">
    <property type="entry name" value="Hemoglobin_trunc_I"/>
</dbReference>
<comment type="cofactor">
    <cofactor evidence="7">
        <name>heme</name>
        <dbReference type="ChEBI" id="CHEBI:30413"/>
    </cofactor>
    <text evidence="7">Binds 1 heme group per subunit.</text>
</comment>
<accession>A0A0V7ZRU3</accession>
<organism evidence="9 10">
    <name type="scientific">Mastigocoleus testarum BC008</name>
    <dbReference type="NCBI Taxonomy" id="371196"/>
    <lineage>
        <taxon>Bacteria</taxon>
        <taxon>Bacillati</taxon>
        <taxon>Cyanobacteriota</taxon>
        <taxon>Cyanophyceae</taxon>
        <taxon>Nostocales</taxon>
        <taxon>Hapalosiphonaceae</taxon>
        <taxon>Mastigocoleus</taxon>
    </lineage>
</organism>
<dbReference type="GO" id="GO:0046872">
    <property type="term" value="F:metal ion binding"/>
    <property type="evidence" value="ECO:0007669"/>
    <property type="project" value="UniProtKB-UniRule"/>
</dbReference>
<dbReference type="SUPFAM" id="SSF46458">
    <property type="entry name" value="Globin-like"/>
    <property type="match status" value="1"/>
</dbReference>
<evidence type="ECO:0000256" key="6">
    <source>
        <dbReference type="PIRNR" id="PIRNR002030"/>
    </source>
</evidence>
<keyword evidence="2 6" id="KW-0813">Transport</keyword>
<dbReference type="Pfam" id="PF01152">
    <property type="entry name" value="Bac_globin"/>
    <property type="match status" value="1"/>
</dbReference>
<keyword evidence="10" id="KW-1185">Reference proteome</keyword>
<proteinExistence type="inferred from homology"/>
<dbReference type="OrthoDB" id="9795814at2"/>
<name>A0A0V7ZRU3_9CYAN</name>
<reference evidence="9 10" key="1">
    <citation type="journal article" date="2015" name="Genome Announc.">
        <title>Draft Genome of the Euendolithic (true boring) Cyanobacterium Mastigocoleus testarum strain BC008.</title>
        <authorList>
            <person name="Guida B.S."/>
            <person name="Garcia-Pichel F."/>
        </authorList>
    </citation>
    <scope>NUCLEOTIDE SEQUENCE [LARGE SCALE GENOMIC DNA]</scope>
    <source>
        <strain evidence="9 10">BC008</strain>
    </source>
</reference>
<comment type="similarity">
    <text evidence="1 6">Belongs to the truncated hemoglobin family. Group I subfamily.</text>
</comment>
<evidence type="ECO:0000256" key="4">
    <source>
        <dbReference type="ARBA" id="ARBA00022723"/>
    </source>
</evidence>
<evidence type="ECO:0000256" key="1">
    <source>
        <dbReference type="ARBA" id="ARBA00009660"/>
    </source>
</evidence>
<dbReference type="AlphaFoldDB" id="A0A0V7ZRU3"/>
<dbReference type="Proteomes" id="UP000053372">
    <property type="component" value="Unassembled WGS sequence"/>
</dbReference>
<keyword evidence="3 6" id="KW-0349">Heme</keyword>
<dbReference type="InterPro" id="IPR012292">
    <property type="entry name" value="Globin/Proto"/>
</dbReference>
<keyword evidence="6" id="KW-0561">Oxygen transport</keyword>
<feature type="binding site" description="proximal binding residue" evidence="7">
    <location>
        <position position="70"/>
    </location>
    <ligand>
        <name>heme</name>
        <dbReference type="ChEBI" id="CHEBI:30413"/>
    </ligand>
    <ligandPart>
        <name>Fe</name>
        <dbReference type="ChEBI" id="CHEBI:18248"/>
    </ligandPart>
</feature>
<evidence type="ECO:0000313" key="10">
    <source>
        <dbReference type="Proteomes" id="UP000053372"/>
    </source>
</evidence>
<comment type="caution">
    <text evidence="9">The sequence shown here is derived from an EMBL/GenBank/DDBJ whole genome shotgun (WGS) entry which is preliminary data.</text>
</comment>
<dbReference type="InterPro" id="IPR009050">
    <property type="entry name" value="Globin-like_sf"/>
</dbReference>
<gene>
    <name evidence="8" type="ORF">BC008_27445</name>
    <name evidence="9" type="ORF">BC008_28730</name>
</gene>
<dbReference type="EMBL" id="LMTZ01000090">
    <property type="protein sequence ID" value="KST67182.1"/>
    <property type="molecule type" value="Genomic_DNA"/>
</dbReference>
<dbReference type="RefSeq" id="WP_027845390.1">
    <property type="nucleotide sequence ID" value="NZ_LMTZ01000090.1"/>
</dbReference>
<dbReference type="CDD" id="cd00454">
    <property type="entry name" value="TrHb1_N"/>
    <property type="match status" value="1"/>
</dbReference>
<dbReference type="GO" id="GO:0020037">
    <property type="term" value="F:heme binding"/>
    <property type="evidence" value="ECO:0007669"/>
    <property type="project" value="InterPro"/>
</dbReference>
<evidence type="ECO:0000256" key="2">
    <source>
        <dbReference type="ARBA" id="ARBA00022448"/>
    </source>
</evidence>
<evidence type="ECO:0000256" key="3">
    <source>
        <dbReference type="ARBA" id="ARBA00022617"/>
    </source>
</evidence>
<evidence type="ECO:0000256" key="5">
    <source>
        <dbReference type="ARBA" id="ARBA00023004"/>
    </source>
</evidence>
<dbReference type="Gene3D" id="1.10.490.10">
    <property type="entry name" value="Globins"/>
    <property type="match status" value="1"/>
</dbReference>
<keyword evidence="5 6" id="KW-0408">Iron</keyword>
<keyword evidence="4 6" id="KW-0479">Metal-binding</keyword>
<protein>
    <recommendedName>
        <fullName evidence="6">Group 1 truncated hemoglobin</fullName>
    </recommendedName>
</protein>
<evidence type="ECO:0000313" key="8">
    <source>
        <dbReference type="EMBL" id="KST66928.1"/>
    </source>
</evidence>
<dbReference type="PIRSF" id="PIRSF002030">
    <property type="entry name" value="Globin_Protozoa/Cyanobacteria"/>
    <property type="match status" value="1"/>
</dbReference>
<dbReference type="EMBL" id="LMTZ01000092">
    <property type="protein sequence ID" value="KST66928.1"/>
    <property type="molecule type" value="Genomic_DNA"/>
</dbReference>
<dbReference type="GO" id="GO:0019825">
    <property type="term" value="F:oxygen binding"/>
    <property type="evidence" value="ECO:0007669"/>
    <property type="project" value="InterPro"/>
</dbReference>
<evidence type="ECO:0000256" key="7">
    <source>
        <dbReference type="PIRSR" id="PIRSR002030-1"/>
    </source>
</evidence>
<dbReference type="InterPro" id="IPR001486">
    <property type="entry name" value="Hemoglobin_trunc"/>
</dbReference>
<dbReference type="GO" id="GO:0005344">
    <property type="term" value="F:oxygen carrier activity"/>
    <property type="evidence" value="ECO:0007669"/>
    <property type="project" value="UniProtKB-UniRule"/>
</dbReference>
<sequence length="122" mass="14017">MSTLFERIGGEAAVEATVDKFYLKIMGDKRINHFFAGVDMKKQRENQAAFLMFAFGGSAYYRGRSLRTAHHKLVEQCGLKDEHFDFVFEHLVATLKELSVAEELIQEVGKNLESVRIYILNR</sequence>